<comment type="subcellular location">
    <subcellularLocation>
        <location evidence="1 6">Secreted</location>
    </subcellularLocation>
</comment>
<proteinExistence type="inferred from homology"/>
<dbReference type="PANTHER" id="PTHR31232">
    <property type="match status" value="1"/>
</dbReference>
<dbReference type="PANTHER" id="PTHR31232:SF119">
    <property type="entry name" value="S-PROTEIN HOMOLOG"/>
    <property type="match status" value="1"/>
</dbReference>
<gene>
    <name evidence="7" type="ORF">RHGRI_003726</name>
</gene>
<keyword evidence="3 6" id="KW-0713">Self-incompatibility</keyword>
<evidence type="ECO:0000256" key="1">
    <source>
        <dbReference type="ARBA" id="ARBA00004613"/>
    </source>
</evidence>
<evidence type="ECO:0000313" key="8">
    <source>
        <dbReference type="Proteomes" id="UP000823749"/>
    </source>
</evidence>
<keyword evidence="4 6" id="KW-0964">Secreted</keyword>
<evidence type="ECO:0000256" key="5">
    <source>
        <dbReference type="ARBA" id="ARBA00022729"/>
    </source>
</evidence>
<sequence length="133" mass="15531">MARFLPFVILIFHLLFMQTLCQQDEKIFFKTTVHIKSAVEGQLQFRCQSGDNDLGNQALSTGQYYDFHFNPSGSTLFFCHFYWNSKDRSFAVYKQSLAGTCEHGLVHYDCFWKVTPTGFYLGNDDKHYRLINS</sequence>
<accession>A0AAV6L6W0</accession>
<dbReference type="AlphaFoldDB" id="A0AAV6L6W0"/>
<feature type="chain" id="PRO_5043102770" description="S-protein homolog" evidence="6">
    <location>
        <begin position="22"/>
        <end position="133"/>
    </location>
</feature>
<comment type="caution">
    <text evidence="7">The sequence shown here is derived from an EMBL/GenBank/DDBJ whole genome shotgun (WGS) entry which is preliminary data.</text>
</comment>
<protein>
    <recommendedName>
        <fullName evidence="6">S-protein homolog</fullName>
    </recommendedName>
</protein>
<keyword evidence="5 6" id="KW-0732">Signal</keyword>
<dbReference type="GO" id="GO:0060320">
    <property type="term" value="P:rejection of self pollen"/>
    <property type="evidence" value="ECO:0007669"/>
    <property type="project" value="UniProtKB-KW"/>
</dbReference>
<comment type="similarity">
    <text evidence="2 6">Belongs to the plant self-incompatibility (S1) protein family.</text>
</comment>
<dbReference type="Pfam" id="PF05938">
    <property type="entry name" value="Self-incomp_S1"/>
    <property type="match status" value="1"/>
</dbReference>
<reference evidence="7" key="1">
    <citation type="submission" date="2020-08" db="EMBL/GenBank/DDBJ databases">
        <title>Plant Genome Project.</title>
        <authorList>
            <person name="Zhang R.-G."/>
        </authorList>
    </citation>
    <scope>NUCLEOTIDE SEQUENCE</scope>
    <source>
        <strain evidence="7">WSP0</strain>
        <tissue evidence="7">Leaf</tissue>
    </source>
</reference>
<evidence type="ECO:0000256" key="4">
    <source>
        <dbReference type="ARBA" id="ARBA00022525"/>
    </source>
</evidence>
<dbReference type="GO" id="GO:0005576">
    <property type="term" value="C:extracellular region"/>
    <property type="evidence" value="ECO:0007669"/>
    <property type="project" value="UniProtKB-SubCell"/>
</dbReference>
<evidence type="ECO:0000313" key="7">
    <source>
        <dbReference type="EMBL" id="KAG5560507.1"/>
    </source>
</evidence>
<dbReference type="InterPro" id="IPR010264">
    <property type="entry name" value="Self-incomp_S1"/>
</dbReference>
<keyword evidence="8" id="KW-1185">Reference proteome</keyword>
<name>A0AAV6L6W0_9ERIC</name>
<dbReference type="Proteomes" id="UP000823749">
    <property type="component" value="Chromosome 2"/>
</dbReference>
<evidence type="ECO:0000256" key="2">
    <source>
        <dbReference type="ARBA" id="ARBA00005581"/>
    </source>
</evidence>
<evidence type="ECO:0000256" key="6">
    <source>
        <dbReference type="RuleBase" id="RU367044"/>
    </source>
</evidence>
<dbReference type="EMBL" id="JACTNZ010000002">
    <property type="protein sequence ID" value="KAG5560507.1"/>
    <property type="molecule type" value="Genomic_DNA"/>
</dbReference>
<feature type="signal peptide" evidence="6">
    <location>
        <begin position="1"/>
        <end position="21"/>
    </location>
</feature>
<evidence type="ECO:0000256" key="3">
    <source>
        <dbReference type="ARBA" id="ARBA00022471"/>
    </source>
</evidence>
<organism evidence="7 8">
    <name type="scientific">Rhododendron griersonianum</name>
    <dbReference type="NCBI Taxonomy" id="479676"/>
    <lineage>
        <taxon>Eukaryota</taxon>
        <taxon>Viridiplantae</taxon>
        <taxon>Streptophyta</taxon>
        <taxon>Embryophyta</taxon>
        <taxon>Tracheophyta</taxon>
        <taxon>Spermatophyta</taxon>
        <taxon>Magnoliopsida</taxon>
        <taxon>eudicotyledons</taxon>
        <taxon>Gunneridae</taxon>
        <taxon>Pentapetalae</taxon>
        <taxon>asterids</taxon>
        <taxon>Ericales</taxon>
        <taxon>Ericaceae</taxon>
        <taxon>Ericoideae</taxon>
        <taxon>Rhodoreae</taxon>
        <taxon>Rhododendron</taxon>
    </lineage>
</organism>